<accession>A0A0A7GG35</accession>
<dbReference type="HOGENOM" id="CLU_134816_0_0_2"/>
<dbReference type="EMBL" id="CP009552">
    <property type="protein sequence ID" value="AIY89911.1"/>
    <property type="molecule type" value="Genomic_DNA"/>
</dbReference>
<dbReference type="STRING" id="565033.GACE_0863"/>
<dbReference type="eggNOG" id="arCOG09635">
    <property type="taxonomic scope" value="Archaea"/>
</dbReference>
<evidence type="ECO:0000313" key="2">
    <source>
        <dbReference type="EMBL" id="AIY89911.1"/>
    </source>
</evidence>
<reference evidence="2 3" key="1">
    <citation type="journal article" date="2015" name="Appl. Environ. Microbiol.">
        <title>The Geoglobus acetivorans genome: Fe(III) reduction, acetate utilization, autotrophic growth, and degradation of aromatic compounds in a hyperthermophilic archaeon.</title>
        <authorList>
            <person name="Mardanov A.V."/>
            <person name="Slododkina G.B."/>
            <person name="Slobodkin A.I."/>
            <person name="Beletsky A.V."/>
            <person name="Gavrilov S.N."/>
            <person name="Kublanov I.V."/>
            <person name="Bonch-Osmolovskaya E.A."/>
            <person name="Skryabin K.G."/>
            <person name="Ravin N.V."/>
        </authorList>
    </citation>
    <scope>NUCLEOTIDE SEQUENCE [LARGE SCALE GENOMIC DNA]</scope>
    <source>
        <strain evidence="2 3">SBH6</strain>
    </source>
</reference>
<organism evidence="2 3">
    <name type="scientific">Geoglobus acetivorans</name>
    <dbReference type="NCBI Taxonomy" id="565033"/>
    <lineage>
        <taxon>Archaea</taxon>
        <taxon>Methanobacteriati</taxon>
        <taxon>Methanobacteriota</taxon>
        <taxon>Archaeoglobi</taxon>
        <taxon>Archaeoglobales</taxon>
        <taxon>Archaeoglobaceae</taxon>
        <taxon>Geoglobus</taxon>
    </lineage>
</organism>
<name>A0A0A7GG35_GEOAI</name>
<evidence type="ECO:0000256" key="1">
    <source>
        <dbReference type="SAM" id="Coils"/>
    </source>
</evidence>
<protein>
    <submittedName>
        <fullName evidence="2">Uncharacterized protein</fullName>
    </submittedName>
</protein>
<sequence>MLIEGRPYSEIIAKFSDLNLNKTNLTRHKNHFNFVRAGVEKYERLKQQLEEGAERVVDELKALDATIARMQEYVLTIDPEKKPRSLEVCANTMLRAIKLKHEIAGNIEDPTSRLLALFEEALKEDE</sequence>
<proteinExistence type="predicted"/>
<dbReference type="KEGG" id="gac:GACE_0863"/>
<keyword evidence="1" id="KW-0175">Coiled coil</keyword>
<feature type="coiled-coil region" evidence="1">
    <location>
        <begin position="39"/>
        <end position="66"/>
    </location>
</feature>
<gene>
    <name evidence="2" type="ORF">GACE_0863</name>
</gene>
<evidence type="ECO:0000313" key="3">
    <source>
        <dbReference type="Proteomes" id="UP000030624"/>
    </source>
</evidence>
<dbReference type="AlphaFoldDB" id="A0A0A7GG35"/>
<dbReference type="Proteomes" id="UP000030624">
    <property type="component" value="Chromosome"/>
</dbReference>